<dbReference type="NCBIfam" id="TIGR02521">
    <property type="entry name" value="type_IV_pilW"/>
    <property type="match status" value="1"/>
</dbReference>
<dbReference type="SUPFAM" id="SSF48452">
    <property type="entry name" value="TPR-like"/>
    <property type="match status" value="2"/>
</dbReference>
<dbReference type="AlphaFoldDB" id="A0A2X5PGE2"/>
<dbReference type="PROSITE" id="PS51257">
    <property type="entry name" value="PROKAR_LIPOPROTEIN"/>
    <property type="match status" value="1"/>
</dbReference>
<reference evidence="2 3" key="1">
    <citation type="submission" date="2018-06" db="EMBL/GenBank/DDBJ databases">
        <authorList>
            <consortium name="Pathogen Informatics"/>
            <person name="Doyle S."/>
        </authorList>
    </citation>
    <scope>NUCLEOTIDE SEQUENCE [LARGE SCALE GENOMIC DNA]</scope>
    <source>
        <strain evidence="2 3">NCTC11468</strain>
    </source>
</reference>
<dbReference type="InterPro" id="IPR011990">
    <property type="entry name" value="TPR-like_helical_dom_sf"/>
</dbReference>
<accession>A0A2X5PGE2</accession>
<feature type="repeat" description="TPR" evidence="1">
    <location>
        <begin position="29"/>
        <end position="62"/>
    </location>
</feature>
<dbReference type="InterPro" id="IPR019734">
    <property type="entry name" value="TPR_rpt"/>
</dbReference>
<name>A0A2X5PGE2_9GAMM</name>
<evidence type="ECO:0000313" key="3">
    <source>
        <dbReference type="Proteomes" id="UP000248758"/>
    </source>
</evidence>
<evidence type="ECO:0000313" key="2">
    <source>
        <dbReference type="EMBL" id="SQK75912.1"/>
    </source>
</evidence>
<dbReference type="KEGG" id="tpty:NCTC11468_02766"/>
<proteinExistence type="predicted"/>
<dbReference type="Gene3D" id="1.25.40.10">
    <property type="entry name" value="Tetratricopeptide repeat domain"/>
    <property type="match status" value="1"/>
</dbReference>
<dbReference type="PROSITE" id="PS50005">
    <property type="entry name" value="TPR"/>
    <property type="match status" value="1"/>
</dbReference>
<dbReference type="Proteomes" id="UP000248758">
    <property type="component" value="Chromosome 1"/>
</dbReference>
<gene>
    <name evidence="2" type="ORF">NCTC11468_02766</name>
</gene>
<dbReference type="InterPro" id="IPR013360">
    <property type="entry name" value="Pilus_4_PilW"/>
</dbReference>
<evidence type="ECO:0000256" key="1">
    <source>
        <dbReference type="PROSITE-ProRule" id="PRU00339"/>
    </source>
</evidence>
<organism evidence="2 3">
    <name type="scientific">Tatumella ptyseos</name>
    <dbReference type="NCBI Taxonomy" id="82987"/>
    <lineage>
        <taxon>Bacteria</taxon>
        <taxon>Pseudomonadati</taxon>
        <taxon>Pseudomonadota</taxon>
        <taxon>Gammaproteobacteria</taxon>
        <taxon>Enterobacterales</taxon>
        <taxon>Erwiniaceae</taxon>
        <taxon>Tatumella</taxon>
    </lineage>
</organism>
<dbReference type="SMART" id="SM00028">
    <property type="entry name" value="TPR"/>
    <property type="match status" value="3"/>
</dbReference>
<dbReference type="EMBL" id="LS483499">
    <property type="protein sequence ID" value="SQK75912.1"/>
    <property type="molecule type" value="Genomic_DNA"/>
</dbReference>
<sequence>MLRYSGIVCGLPVVFLFTACTPHPGPVAGEIRLQLGLQYLAAGEYTAAERNLRRAVKASPDDYRPLLGLARLYQTQGHDAMAGVCYTRAEKLAPENGYVLNNYGAFLCALRQYDKAQSRFLLATLATTGDGRTQTMLSAGYCFLDEGKRGQAAEKLTAVISSEPAAADKLLAEAGRRIERQKFADAGFLLEIYHQFRSASAESLWLKILYAVQQNDASDVKRYGEQLARIFPLSIQYQRYLANEY</sequence>
<dbReference type="Pfam" id="PF13428">
    <property type="entry name" value="TPR_14"/>
    <property type="match status" value="1"/>
</dbReference>
<protein>
    <submittedName>
        <fullName evidence="2">Flp pilus assembly protein TadD, contains TPR repeats</fullName>
    </submittedName>
</protein>
<keyword evidence="1" id="KW-0802">TPR repeat</keyword>